<evidence type="ECO:0000256" key="2">
    <source>
        <dbReference type="ARBA" id="ARBA00022801"/>
    </source>
</evidence>
<evidence type="ECO:0000256" key="1">
    <source>
        <dbReference type="ARBA" id="ARBA00006336"/>
    </source>
</evidence>
<dbReference type="AlphaFoldDB" id="F2JNI2"/>
<organism evidence="4 5">
    <name type="scientific">Cellulosilyticum lentocellum (strain ATCC 49066 / DSM 5427 / NCIMB 11756 / RHM5)</name>
    <name type="common">Clostridium lentocellum</name>
    <dbReference type="NCBI Taxonomy" id="642492"/>
    <lineage>
        <taxon>Bacteria</taxon>
        <taxon>Bacillati</taxon>
        <taxon>Bacillota</taxon>
        <taxon>Clostridia</taxon>
        <taxon>Lachnospirales</taxon>
        <taxon>Cellulosilyticaceae</taxon>
        <taxon>Cellulosilyticum</taxon>
    </lineage>
</organism>
<dbReference type="Pfam" id="PF00857">
    <property type="entry name" value="Isochorismatase"/>
    <property type="match status" value="1"/>
</dbReference>
<proteinExistence type="inferred from homology"/>
<dbReference type="Proteomes" id="UP000008467">
    <property type="component" value="Chromosome"/>
</dbReference>
<dbReference type="Gene3D" id="3.40.50.850">
    <property type="entry name" value="Isochorismatase-like"/>
    <property type="match status" value="1"/>
</dbReference>
<dbReference type="EMBL" id="CP002582">
    <property type="protein sequence ID" value="ADZ84758.1"/>
    <property type="molecule type" value="Genomic_DNA"/>
</dbReference>
<comment type="similarity">
    <text evidence="1">Belongs to the isochorismatase family.</text>
</comment>
<gene>
    <name evidence="4" type="ordered locus">Clole_3062</name>
</gene>
<dbReference type="HOGENOM" id="CLU_119508_0_0_9"/>
<protein>
    <submittedName>
        <fullName evidence="4">Isochorismatase hydrolase</fullName>
    </submittedName>
</protein>
<dbReference type="STRING" id="642492.Clole_3062"/>
<dbReference type="eggNOG" id="COG1335">
    <property type="taxonomic scope" value="Bacteria"/>
</dbReference>
<dbReference type="RefSeq" id="WP_013658037.1">
    <property type="nucleotide sequence ID" value="NC_015275.1"/>
</dbReference>
<name>F2JNI2_CELLD</name>
<dbReference type="GO" id="GO:0016787">
    <property type="term" value="F:hydrolase activity"/>
    <property type="evidence" value="ECO:0007669"/>
    <property type="project" value="UniProtKB-KW"/>
</dbReference>
<reference evidence="4 5" key="1">
    <citation type="journal article" date="2011" name="J. Bacteriol.">
        <title>Complete genome sequence of the cellulose-degrading bacterium Cellulosilyticum lentocellum.</title>
        <authorList>
            <consortium name="US DOE Joint Genome Institute"/>
            <person name="Miller D.A."/>
            <person name="Suen G."/>
            <person name="Bruce D."/>
            <person name="Copeland A."/>
            <person name="Cheng J.F."/>
            <person name="Detter C."/>
            <person name="Goodwin L.A."/>
            <person name="Han C.S."/>
            <person name="Hauser L.J."/>
            <person name="Land M.L."/>
            <person name="Lapidus A."/>
            <person name="Lucas S."/>
            <person name="Meincke L."/>
            <person name="Pitluck S."/>
            <person name="Tapia R."/>
            <person name="Teshima H."/>
            <person name="Woyke T."/>
            <person name="Fox B.G."/>
            <person name="Angert E.R."/>
            <person name="Currie C.R."/>
        </authorList>
    </citation>
    <scope>NUCLEOTIDE SEQUENCE [LARGE SCALE GENOMIC DNA]</scope>
    <source>
        <strain evidence="5">ATCC 49066 / DSM 5427 / NCIMB 11756 / RHM5</strain>
    </source>
</reference>
<dbReference type="InterPro" id="IPR050272">
    <property type="entry name" value="Isochorismatase-like_hydrls"/>
</dbReference>
<sequence length="162" mass="18296">MKLLLIIDVQGGFINENTKQIPEDIIKHVKNYDYDLIIATRFINKVDSLYQTELNMKEMTMLSPKTKLVEGIGELADIVIMKSTYTALTEDVKKLLKKNELKQVYIAGLNMEGSIMATAFNLFDRDIKPIILSQLCGSVKGESMKQSTLEILSHNIGKDNIL</sequence>
<evidence type="ECO:0000259" key="3">
    <source>
        <dbReference type="Pfam" id="PF00857"/>
    </source>
</evidence>
<keyword evidence="5" id="KW-1185">Reference proteome</keyword>
<accession>F2JNI2</accession>
<dbReference type="InterPro" id="IPR036380">
    <property type="entry name" value="Isochorismatase-like_sf"/>
</dbReference>
<dbReference type="SUPFAM" id="SSF52499">
    <property type="entry name" value="Isochorismatase-like hydrolases"/>
    <property type="match status" value="1"/>
</dbReference>
<dbReference type="InterPro" id="IPR000868">
    <property type="entry name" value="Isochorismatase-like_dom"/>
</dbReference>
<evidence type="ECO:0000313" key="4">
    <source>
        <dbReference type="EMBL" id="ADZ84758.1"/>
    </source>
</evidence>
<keyword evidence="2 4" id="KW-0378">Hydrolase</keyword>
<dbReference type="KEGG" id="cle:Clole_3062"/>
<dbReference type="PANTHER" id="PTHR43540">
    <property type="entry name" value="PEROXYUREIDOACRYLATE/UREIDOACRYLATE AMIDOHYDROLASE-RELATED"/>
    <property type="match status" value="1"/>
</dbReference>
<evidence type="ECO:0000313" key="5">
    <source>
        <dbReference type="Proteomes" id="UP000008467"/>
    </source>
</evidence>
<feature type="domain" description="Isochorismatase-like" evidence="3">
    <location>
        <begin position="3"/>
        <end position="150"/>
    </location>
</feature>